<reference evidence="2" key="1">
    <citation type="submission" date="2020-12" db="EMBL/GenBank/DDBJ databases">
        <title>WGS assembly of Carya illinoinensis cv. Pawnee.</title>
        <authorList>
            <person name="Platts A."/>
            <person name="Shu S."/>
            <person name="Wright S."/>
            <person name="Barry K."/>
            <person name="Edger P."/>
            <person name="Pires J.C."/>
            <person name="Schmutz J."/>
        </authorList>
    </citation>
    <scope>NUCLEOTIDE SEQUENCE</scope>
    <source>
        <tissue evidence="2">Leaf</tissue>
    </source>
</reference>
<name>A0A8T1RNY9_CARIL</name>
<dbReference type="EMBL" id="CM031809">
    <property type="protein sequence ID" value="KAG6668584.1"/>
    <property type="molecule type" value="Genomic_DNA"/>
</dbReference>
<accession>A0A8T1RNY9</accession>
<dbReference type="PANTHER" id="PTHR34657:SF4">
    <property type="entry name" value="EMBRYO SAC DEVELOPMENT ARREST 6"/>
    <property type="match status" value="1"/>
</dbReference>
<sequence>MSSTHARPILTPGASRKRKEREAPPYSFLNPSATLTSAPTPAAKPGDGLSSNRLLAGYMAYEFLTNGTLFGRKFEPVRAEAMPLASSSAESKRWKPEVEAANVKKVHQSYAEVASILKTDGAHITGVVNPMQLARWVQM</sequence>
<dbReference type="Proteomes" id="UP000811609">
    <property type="component" value="Chromosome 1"/>
</dbReference>
<organism evidence="2 4">
    <name type="scientific">Carya illinoinensis</name>
    <name type="common">Pecan</name>
    <dbReference type="NCBI Taxonomy" id="32201"/>
    <lineage>
        <taxon>Eukaryota</taxon>
        <taxon>Viridiplantae</taxon>
        <taxon>Streptophyta</taxon>
        <taxon>Embryophyta</taxon>
        <taxon>Tracheophyta</taxon>
        <taxon>Spermatophyta</taxon>
        <taxon>Magnoliopsida</taxon>
        <taxon>eudicotyledons</taxon>
        <taxon>Gunneridae</taxon>
        <taxon>Pentapetalae</taxon>
        <taxon>rosids</taxon>
        <taxon>fabids</taxon>
        <taxon>Fagales</taxon>
        <taxon>Juglandaceae</taxon>
        <taxon>Carya</taxon>
    </lineage>
</organism>
<dbReference type="EMBL" id="CM031825">
    <property type="protein sequence ID" value="KAG6732484.1"/>
    <property type="molecule type" value="Genomic_DNA"/>
</dbReference>
<comment type="caution">
    <text evidence="2">The sequence shown here is derived from an EMBL/GenBank/DDBJ whole genome shotgun (WGS) entry which is preliminary data.</text>
</comment>
<evidence type="ECO:0008006" key="5">
    <source>
        <dbReference type="Google" id="ProtNLM"/>
    </source>
</evidence>
<gene>
    <name evidence="2" type="ORF">CIPAW_01G181000</name>
    <name evidence="3" type="ORF">I3842_01G180500</name>
</gene>
<dbReference type="PANTHER" id="PTHR34657">
    <property type="entry name" value="EMBRYO SAC DEVELOPMENT ARREST 6"/>
    <property type="match status" value="1"/>
</dbReference>
<reference evidence="3" key="2">
    <citation type="submission" date="2021-01" db="EMBL/GenBank/DDBJ databases">
        <authorList>
            <person name="Lovell J.T."/>
            <person name="Bentley N."/>
            <person name="Bhattarai G."/>
            <person name="Jenkins J.W."/>
            <person name="Sreedasyam A."/>
            <person name="Alarcon Y."/>
            <person name="Bock C."/>
            <person name="Boston L."/>
            <person name="Carlson J."/>
            <person name="Cervantes K."/>
            <person name="Clermont K."/>
            <person name="Krom N."/>
            <person name="Kubenka K."/>
            <person name="Mamidi S."/>
            <person name="Mattison C."/>
            <person name="Monteros M."/>
            <person name="Pisani C."/>
            <person name="Plott C."/>
            <person name="Rajasekar S."/>
            <person name="Rhein H.S."/>
            <person name="Rohla C."/>
            <person name="Song M."/>
            <person name="Hilaire R.S."/>
            <person name="Shu S."/>
            <person name="Wells L."/>
            <person name="Wang X."/>
            <person name="Webber J."/>
            <person name="Heerema R.J."/>
            <person name="Klein P."/>
            <person name="Conner P."/>
            <person name="Grauke L."/>
            <person name="Grimwood J."/>
            <person name="Schmutz J."/>
            <person name="Randall J.J."/>
        </authorList>
    </citation>
    <scope>NUCLEOTIDE SEQUENCE</scope>
    <source>
        <tissue evidence="3">Leaf</tissue>
    </source>
</reference>
<evidence type="ECO:0000313" key="4">
    <source>
        <dbReference type="Proteomes" id="UP000811609"/>
    </source>
</evidence>
<feature type="region of interest" description="Disordered" evidence="1">
    <location>
        <begin position="1"/>
        <end position="48"/>
    </location>
</feature>
<evidence type="ECO:0000256" key="1">
    <source>
        <dbReference type="SAM" id="MobiDB-lite"/>
    </source>
</evidence>
<dbReference type="AlphaFoldDB" id="A0A8T1RNY9"/>
<evidence type="ECO:0000313" key="3">
    <source>
        <dbReference type="EMBL" id="KAG6732484.1"/>
    </source>
</evidence>
<evidence type="ECO:0000313" key="2">
    <source>
        <dbReference type="EMBL" id="KAG6668584.1"/>
    </source>
</evidence>
<dbReference type="OrthoDB" id="687843at2759"/>
<feature type="compositionally biased region" description="Low complexity" evidence="1">
    <location>
        <begin position="31"/>
        <end position="45"/>
    </location>
</feature>
<protein>
    <recommendedName>
        <fullName evidence="5">Embryo sac development arrest 6</fullName>
    </recommendedName>
</protein>
<dbReference type="Proteomes" id="UP000811246">
    <property type="component" value="Chromosome 1"/>
</dbReference>
<keyword evidence="4" id="KW-1185">Reference proteome</keyword>
<proteinExistence type="predicted"/>